<evidence type="ECO:0008006" key="3">
    <source>
        <dbReference type="Google" id="ProtNLM"/>
    </source>
</evidence>
<dbReference type="EMBL" id="KF147891">
    <property type="protein sequence ID" value="AGS82048.1"/>
    <property type="molecule type" value="Genomic_DNA"/>
</dbReference>
<dbReference type="OrthoDB" id="27084at10239"/>
<sequence>MASNVFSNFDTRQLERRLYMLLDEFSAVDPVFGKITAAKHFLTNYASIDIFHNIWLFVFYALLADYGDKSATIHDWLYSGYGITQADGSIYYPTRKECDQIMYRLLRAEGVARWRAWMFYAGVRIGGNSHYTQFADRAMIEVRAADYIDA</sequence>
<proteinExistence type="predicted"/>
<protein>
    <recommendedName>
        <fullName evidence="3">DUF1353 domain-containing protein</fullName>
    </recommendedName>
</protein>
<evidence type="ECO:0000313" key="2">
    <source>
        <dbReference type="Proteomes" id="UP000015545"/>
    </source>
</evidence>
<dbReference type="RefSeq" id="YP_008433495.1">
    <property type="nucleotide sequence ID" value="NC_022096.1"/>
</dbReference>
<reference evidence="1 2" key="1">
    <citation type="journal article" date="2014" name="Genome Announc.">
        <title>Complete Genome Sequence of the Novel Giant Pseudomonas Phage PaBG.</title>
        <authorList>
            <person name="Sykilinda N.N."/>
            <person name="Bondar A.A."/>
            <person name="Gorshkova A.S."/>
            <person name="Kurochkina L.P."/>
            <person name="Kulikov E.E."/>
            <person name="Shneider M.M."/>
            <person name="Kadykov V.A."/>
            <person name="Solovjeva N.V."/>
            <person name="Kabilov M.R."/>
            <person name="Mesyanzhinov V.V."/>
            <person name="Vlassov V.V."/>
            <person name="Drukker V.V."/>
            <person name="Miroshnikov K.A."/>
        </authorList>
    </citation>
    <scope>NUCLEOTIDE SEQUENCE [LARGE SCALE GENOMIC DNA]</scope>
</reference>
<gene>
    <name evidence="1" type="ORF">PaBG_00164</name>
</gene>
<accession>S5WBA6</accession>
<name>S5WBA6_9CAUD</name>
<evidence type="ECO:0000313" key="1">
    <source>
        <dbReference type="EMBL" id="AGS82048.1"/>
    </source>
</evidence>
<keyword evidence="2" id="KW-1185">Reference proteome</keyword>
<dbReference type="Proteomes" id="UP000015545">
    <property type="component" value="Segment"/>
</dbReference>
<organism evidence="1 2">
    <name type="scientific">Pseudomonas phage PaBG</name>
    <dbReference type="NCBI Taxonomy" id="1335230"/>
    <lineage>
        <taxon>Viruses</taxon>
        <taxon>Duplodnaviria</taxon>
        <taxon>Heunggongvirae</taxon>
        <taxon>Uroviricota</taxon>
        <taxon>Caudoviricetes</taxon>
        <taxon>Baikalvirus</taxon>
        <taxon>Baikalvirus PaBG</taxon>
    </lineage>
</organism>
<dbReference type="InterPro" id="IPR010767">
    <property type="entry name" value="Phage_CGC-2007_Cje0229"/>
</dbReference>
<dbReference type="KEGG" id="vg:16574850"/>
<dbReference type="Pfam" id="PF07087">
    <property type="entry name" value="DUF1353"/>
    <property type="match status" value="1"/>
</dbReference>